<dbReference type="AlphaFoldDB" id="A0AAD3H6G1"/>
<dbReference type="PANTHER" id="PTHR30566:SF5">
    <property type="entry name" value="MECHANOSENSITIVE ION CHANNEL PROTEIN 1, MITOCHONDRIAL-RELATED"/>
    <property type="match status" value="1"/>
</dbReference>
<organism evidence="2 3">
    <name type="scientific">Chaetoceros tenuissimus</name>
    <dbReference type="NCBI Taxonomy" id="426638"/>
    <lineage>
        <taxon>Eukaryota</taxon>
        <taxon>Sar</taxon>
        <taxon>Stramenopiles</taxon>
        <taxon>Ochrophyta</taxon>
        <taxon>Bacillariophyta</taxon>
        <taxon>Coscinodiscophyceae</taxon>
        <taxon>Chaetocerotophycidae</taxon>
        <taxon>Chaetocerotales</taxon>
        <taxon>Chaetocerotaceae</taxon>
        <taxon>Chaetoceros</taxon>
    </lineage>
</organism>
<dbReference type="GO" id="GO:0055085">
    <property type="term" value="P:transmembrane transport"/>
    <property type="evidence" value="ECO:0007669"/>
    <property type="project" value="InterPro"/>
</dbReference>
<protein>
    <recommendedName>
        <fullName evidence="1">Mechanosensitive ion channel MscS domain-containing protein</fullName>
    </recommendedName>
</protein>
<accession>A0AAD3H6G1</accession>
<feature type="domain" description="Mechanosensitive ion channel MscS" evidence="1">
    <location>
        <begin position="263"/>
        <end position="329"/>
    </location>
</feature>
<dbReference type="Pfam" id="PF00924">
    <property type="entry name" value="MS_channel_2nd"/>
    <property type="match status" value="1"/>
</dbReference>
<dbReference type="SUPFAM" id="SSF50182">
    <property type="entry name" value="Sm-like ribonucleoproteins"/>
    <property type="match status" value="1"/>
</dbReference>
<gene>
    <name evidence="2" type="ORF">CTEN210_08482</name>
</gene>
<comment type="caution">
    <text evidence="2">The sequence shown here is derived from an EMBL/GenBank/DDBJ whole genome shotgun (WGS) entry which is preliminary data.</text>
</comment>
<evidence type="ECO:0000313" key="2">
    <source>
        <dbReference type="EMBL" id="GFH52006.1"/>
    </source>
</evidence>
<proteinExistence type="predicted"/>
<evidence type="ECO:0000259" key="1">
    <source>
        <dbReference type="Pfam" id="PF00924"/>
    </source>
</evidence>
<dbReference type="PANTHER" id="PTHR30566">
    <property type="entry name" value="YNAI-RELATED MECHANOSENSITIVE ION CHANNEL"/>
    <property type="match status" value="1"/>
</dbReference>
<evidence type="ECO:0000313" key="3">
    <source>
        <dbReference type="Proteomes" id="UP001054902"/>
    </source>
</evidence>
<reference evidence="2 3" key="1">
    <citation type="journal article" date="2021" name="Sci. Rep.">
        <title>The genome of the diatom Chaetoceros tenuissimus carries an ancient integrated fragment of an extant virus.</title>
        <authorList>
            <person name="Hongo Y."/>
            <person name="Kimura K."/>
            <person name="Takaki Y."/>
            <person name="Yoshida Y."/>
            <person name="Baba S."/>
            <person name="Kobayashi G."/>
            <person name="Nagasaki K."/>
            <person name="Hano T."/>
            <person name="Tomaru Y."/>
        </authorList>
    </citation>
    <scope>NUCLEOTIDE SEQUENCE [LARGE SCALE GENOMIC DNA]</scope>
    <source>
        <strain evidence="2 3">NIES-3715</strain>
    </source>
</reference>
<dbReference type="Proteomes" id="UP001054902">
    <property type="component" value="Unassembled WGS sequence"/>
</dbReference>
<sequence length="432" mass="49470">MYPVRWDCIFSSSTRKSPTCPATTIDILMPQMLRYITKREAIPAEKVQSFFDNKEVASLTAFESTFPFISRVMTGKPSETRDMLHFLRSEQADLKEMVILGIVGYLLNFKLQSIFRRKVLNVTEEEYRKTKYFHVVNHISQGFMLAAFTTLVESCSELAFGYSTEKTAIVTNSITTLLFSIWGSFRLKYLKDIFMKAFLKFIPFVQSDLRMQRLCNRISDGIFVMLMCLFTLDNLGFRFITFLKSLSVVGSVTTLALTFGSQDLTSNLLSGFSIQTSNPFDVGDEIQLENGELGYVESIGPLFTYVRGHDELVTKISNTDLDKTRLSNLALVTTSQVKQELRFDFGVVNKTERLVDEIKQEIKKASQLLITDKSRPFRVHFTGFGEQWVEVIVDCRLKAMPFTDEYYDERQKIMQAIAKAAKNCNARFAEDL</sequence>
<dbReference type="InterPro" id="IPR006685">
    <property type="entry name" value="MscS_channel_2nd"/>
</dbReference>
<name>A0AAD3H6G1_9STRA</name>
<dbReference type="GO" id="GO:0016020">
    <property type="term" value="C:membrane"/>
    <property type="evidence" value="ECO:0007669"/>
    <property type="project" value="InterPro"/>
</dbReference>
<dbReference type="InterPro" id="IPR010920">
    <property type="entry name" value="LSM_dom_sf"/>
</dbReference>
<dbReference type="EMBL" id="BLLK01000045">
    <property type="protein sequence ID" value="GFH52006.1"/>
    <property type="molecule type" value="Genomic_DNA"/>
</dbReference>
<dbReference type="Gene3D" id="1.10.287.1260">
    <property type="match status" value="1"/>
</dbReference>
<keyword evidence="3" id="KW-1185">Reference proteome</keyword>